<dbReference type="PANTHER" id="PTHR42852:SF6">
    <property type="entry name" value="THIOL:DISULFIDE INTERCHANGE PROTEIN DSBE"/>
    <property type="match status" value="1"/>
</dbReference>
<gene>
    <name evidence="7" type="ORF">ABR189_05025</name>
</gene>
<name>A0ABV2T124_9BACT</name>
<dbReference type="PANTHER" id="PTHR42852">
    <property type="entry name" value="THIOL:DISULFIDE INTERCHANGE PROTEIN DSBE"/>
    <property type="match status" value="1"/>
</dbReference>
<dbReference type="EMBL" id="JBEXAC010000001">
    <property type="protein sequence ID" value="MET6996714.1"/>
    <property type="molecule type" value="Genomic_DNA"/>
</dbReference>
<comment type="subcellular location">
    <subcellularLocation>
        <location evidence="1">Cell envelope</location>
    </subcellularLocation>
</comment>
<keyword evidence="4" id="KW-0676">Redox-active center</keyword>
<evidence type="ECO:0000256" key="1">
    <source>
        <dbReference type="ARBA" id="ARBA00004196"/>
    </source>
</evidence>
<dbReference type="Proteomes" id="UP001549749">
    <property type="component" value="Unassembled WGS sequence"/>
</dbReference>
<feature type="chain" id="PRO_5045178517" evidence="5">
    <location>
        <begin position="21"/>
        <end position="375"/>
    </location>
</feature>
<evidence type="ECO:0000256" key="5">
    <source>
        <dbReference type="SAM" id="SignalP"/>
    </source>
</evidence>
<dbReference type="Pfam" id="PF14289">
    <property type="entry name" value="DUF4369"/>
    <property type="match status" value="1"/>
</dbReference>
<dbReference type="InterPro" id="IPR013766">
    <property type="entry name" value="Thioredoxin_domain"/>
</dbReference>
<accession>A0ABV2T124</accession>
<dbReference type="SUPFAM" id="SSF52833">
    <property type="entry name" value="Thioredoxin-like"/>
    <property type="match status" value="1"/>
</dbReference>
<dbReference type="Gene3D" id="3.40.30.10">
    <property type="entry name" value="Glutaredoxin"/>
    <property type="match status" value="1"/>
</dbReference>
<organism evidence="7 8">
    <name type="scientific">Chitinophaga defluvii</name>
    <dbReference type="NCBI Taxonomy" id="3163343"/>
    <lineage>
        <taxon>Bacteria</taxon>
        <taxon>Pseudomonadati</taxon>
        <taxon>Bacteroidota</taxon>
        <taxon>Chitinophagia</taxon>
        <taxon>Chitinophagales</taxon>
        <taxon>Chitinophagaceae</taxon>
        <taxon>Chitinophaga</taxon>
    </lineage>
</organism>
<keyword evidence="3" id="KW-1015">Disulfide bond</keyword>
<dbReference type="CDD" id="cd02966">
    <property type="entry name" value="TlpA_like_family"/>
    <property type="match status" value="1"/>
</dbReference>
<dbReference type="InterPro" id="IPR050553">
    <property type="entry name" value="Thioredoxin_ResA/DsbE_sf"/>
</dbReference>
<dbReference type="InterPro" id="IPR000866">
    <property type="entry name" value="AhpC/TSA"/>
</dbReference>
<dbReference type="InterPro" id="IPR036249">
    <property type="entry name" value="Thioredoxin-like_sf"/>
</dbReference>
<feature type="domain" description="Thioredoxin" evidence="6">
    <location>
        <begin position="236"/>
        <end position="375"/>
    </location>
</feature>
<proteinExistence type="predicted"/>
<keyword evidence="5" id="KW-0732">Signal</keyword>
<feature type="signal peptide" evidence="5">
    <location>
        <begin position="1"/>
        <end position="20"/>
    </location>
</feature>
<dbReference type="RefSeq" id="WP_354659355.1">
    <property type="nucleotide sequence ID" value="NZ_JBEXAC010000001.1"/>
</dbReference>
<evidence type="ECO:0000313" key="8">
    <source>
        <dbReference type="Proteomes" id="UP001549749"/>
    </source>
</evidence>
<sequence length="375" mass="41742">MKRILILNLCLLGTICGVKAQQFTIVGDMGKSAEGAIVLLNFSRDNKYHQDSALVKDGKFRITSTISEPVTGYIRLLKGSSGAEHDMEQRADESQIFLEPMLIKIKSSDGTIRKATIKGGAGQLELLALEKQLKPYQAKLAPLMDSMMYYFEKKEDAGVEKFKKLSRPVYDEIDEAKRAFVMAHPDSYLSLSLVRDNSFVIDVATFEPLINALSARMKKTPTARSMAARLDIAKRTAVGMKALDFTLPDTSGASVTLSAFKGKYILVDFWASWCGPCREENPYLVKVYQQYGGKDFEIIGISLDSQKSPWLKAIADDGLKWLHVSDLQGPKNEVAKQYDVRAVPQNFLVDPNGIIIAKNLRAGQLEDKLKTVFKN</sequence>
<evidence type="ECO:0000313" key="7">
    <source>
        <dbReference type="EMBL" id="MET6996714.1"/>
    </source>
</evidence>
<keyword evidence="2" id="KW-0201">Cytochrome c-type biogenesis</keyword>
<comment type="caution">
    <text evidence="7">The sequence shown here is derived from an EMBL/GenBank/DDBJ whole genome shotgun (WGS) entry which is preliminary data.</text>
</comment>
<keyword evidence="8" id="KW-1185">Reference proteome</keyword>
<dbReference type="Pfam" id="PF00578">
    <property type="entry name" value="AhpC-TSA"/>
    <property type="match status" value="1"/>
</dbReference>
<evidence type="ECO:0000256" key="3">
    <source>
        <dbReference type="ARBA" id="ARBA00023157"/>
    </source>
</evidence>
<dbReference type="InterPro" id="IPR017937">
    <property type="entry name" value="Thioredoxin_CS"/>
</dbReference>
<dbReference type="PROSITE" id="PS51352">
    <property type="entry name" value="THIOREDOXIN_2"/>
    <property type="match status" value="1"/>
</dbReference>
<protein>
    <submittedName>
        <fullName evidence="7">AhpC/TSA family protein</fullName>
    </submittedName>
</protein>
<evidence type="ECO:0000256" key="4">
    <source>
        <dbReference type="ARBA" id="ARBA00023284"/>
    </source>
</evidence>
<evidence type="ECO:0000256" key="2">
    <source>
        <dbReference type="ARBA" id="ARBA00022748"/>
    </source>
</evidence>
<reference evidence="7 8" key="1">
    <citation type="submission" date="2024-06" db="EMBL/GenBank/DDBJ databases">
        <title>Chitinophaga defluvii sp. nov., isolated from municipal sewage.</title>
        <authorList>
            <person name="Zhang L."/>
        </authorList>
    </citation>
    <scope>NUCLEOTIDE SEQUENCE [LARGE SCALE GENOMIC DNA]</scope>
    <source>
        <strain evidence="7 8">H8</strain>
    </source>
</reference>
<dbReference type="PROSITE" id="PS00194">
    <property type="entry name" value="THIOREDOXIN_1"/>
    <property type="match status" value="1"/>
</dbReference>
<evidence type="ECO:0000259" key="6">
    <source>
        <dbReference type="PROSITE" id="PS51352"/>
    </source>
</evidence>
<dbReference type="InterPro" id="IPR025380">
    <property type="entry name" value="DUF4369"/>
</dbReference>